<gene>
    <name evidence="3" type="ORF">STPYR_10282</name>
</gene>
<keyword evidence="2" id="KW-1133">Transmembrane helix</keyword>
<feature type="transmembrane region" description="Helical" evidence="2">
    <location>
        <begin position="41"/>
        <end position="58"/>
    </location>
</feature>
<accession>A0A1Y5PZA2</accession>
<keyword evidence="2" id="KW-0812">Transmembrane</keyword>
<evidence type="ECO:0000256" key="2">
    <source>
        <dbReference type="SAM" id="Phobius"/>
    </source>
</evidence>
<feature type="compositionally biased region" description="Basic and acidic residues" evidence="1">
    <location>
        <begin position="360"/>
        <end position="385"/>
    </location>
</feature>
<name>A0A1Y5PZA2_9GAMM</name>
<evidence type="ECO:0000256" key="1">
    <source>
        <dbReference type="SAM" id="MobiDB-lite"/>
    </source>
</evidence>
<keyword evidence="2" id="KW-0472">Membrane</keyword>
<reference evidence="3" key="1">
    <citation type="submission" date="2016-03" db="EMBL/GenBank/DDBJ databases">
        <authorList>
            <person name="Ploux O."/>
        </authorList>
    </citation>
    <scope>NUCLEOTIDE SEQUENCE</scope>
    <source>
        <strain evidence="3">UC10</strain>
    </source>
</reference>
<dbReference type="EMBL" id="FLTS01000001">
    <property type="protein sequence ID" value="SBV35352.1"/>
    <property type="molecule type" value="Genomic_DNA"/>
</dbReference>
<protein>
    <recommendedName>
        <fullName evidence="4">Transmembrane protein</fullName>
    </recommendedName>
</protein>
<evidence type="ECO:0008006" key="4">
    <source>
        <dbReference type="Google" id="ProtNLM"/>
    </source>
</evidence>
<sequence>MKIWPMIWSKKEDGAFATIGAVVALVGDFASFLEKLPLTRWIIWPALLLTVALGMVCYRKMREELKSPVLASATGPACEQKDEQCKGDPSTRSKAVGNCRQCNGFRVTFFTALSVALLMLASGSKETFAEQAATRLGVIEEKVDAVKEDTGVIRDDVGVLRESMAIHELIRNPKTAEEYFHNVWAYLNVRQDDAKAWEVVQEMYRHHAPNKLDAAQLYEQLGGIHLGAAETHRRMLAVGREKQDAAMLVVASRAADGESATWALLNEARAMDPEMPHAAWDIGNYRLGRYVTSKASTLNESTHYLQQIEQKGLEAFLKLAESKPPASYFFRPRFSGDSEQLVRMRLEGIRELAQIKEQNRKAVEQSQARLRDGMRRQNEELERRARERRQRQ</sequence>
<organism evidence="3">
    <name type="scientific">uncultured Stenotrophomonas sp</name>
    <dbReference type="NCBI Taxonomy" id="165438"/>
    <lineage>
        <taxon>Bacteria</taxon>
        <taxon>Pseudomonadati</taxon>
        <taxon>Pseudomonadota</taxon>
        <taxon>Gammaproteobacteria</taxon>
        <taxon>Lysobacterales</taxon>
        <taxon>Lysobacteraceae</taxon>
        <taxon>Stenotrophomonas</taxon>
        <taxon>environmental samples</taxon>
    </lineage>
</organism>
<feature type="region of interest" description="Disordered" evidence="1">
    <location>
        <begin position="360"/>
        <end position="392"/>
    </location>
</feature>
<dbReference type="AlphaFoldDB" id="A0A1Y5PZA2"/>
<proteinExistence type="predicted"/>
<evidence type="ECO:0000313" key="3">
    <source>
        <dbReference type="EMBL" id="SBV35352.1"/>
    </source>
</evidence>